<evidence type="ECO:0008006" key="6">
    <source>
        <dbReference type="Google" id="ProtNLM"/>
    </source>
</evidence>
<evidence type="ECO:0000256" key="3">
    <source>
        <dbReference type="SAM" id="Phobius"/>
    </source>
</evidence>
<dbReference type="Proteomes" id="UP000261500">
    <property type="component" value="Unplaced"/>
</dbReference>
<keyword evidence="1" id="KW-0175">Coiled coil</keyword>
<feature type="compositionally biased region" description="Basic and acidic residues" evidence="2">
    <location>
        <begin position="10"/>
        <end position="23"/>
    </location>
</feature>
<protein>
    <recommendedName>
        <fullName evidence="6">Basal body orientation factor 1</fullName>
    </recommendedName>
</protein>
<accession>A0A3B3VUT3</accession>
<dbReference type="GeneTree" id="ENSGT00940000154427"/>
<feature type="transmembrane region" description="Helical" evidence="3">
    <location>
        <begin position="101"/>
        <end position="121"/>
    </location>
</feature>
<name>A0A3B3VUT3_9TELE</name>
<keyword evidence="3" id="KW-0812">Transmembrane</keyword>
<feature type="region of interest" description="Disordered" evidence="2">
    <location>
        <begin position="1"/>
        <end position="23"/>
    </location>
</feature>
<reference evidence="4" key="2">
    <citation type="submission" date="2025-09" db="UniProtKB">
        <authorList>
            <consortium name="Ensembl"/>
        </authorList>
    </citation>
    <scope>IDENTIFICATION</scope>
</reference>
<feature type="transmembrane region" description="Helical" evidence="3">
    <location>
        <begin position="127"/>
        <end position="146"/>
    </location>
</feature>
<reference evidence="4" key="1">
    <citation type="submission" date="2025-08" db="UniProtKB">
        <authorList>
            <consortium name="Ensembl"/>
        </authorList>
    </citation>
    <scope>IDENTIFICATION</scope>
</reference>
<proteinExistence type="predicted"/>
<dbReference type="PANTHER" id="PTHR14845:SF5">
    <property type="entry name" value="BASAL BODY-ORIENTATION FACTOR 1"/>
    <property type="match status" value="1"/>
</dbReference>
<keyword evidence="3" id="KW-1133">Transmembrane helix</keyword>
<organism evidence="4 5">
    <name type="scientific">Poecilia latipinna</name>
    <name type="common">sailfin molly</name>
    <dbReference type="NCBI Taxonomy" id="48699"/>
    <lineage>
        <taxon>Eukaryota</taxon>
        <taxon>Metazoa</taxon>
        <taxon>Chordata</taxon>
        <taxon>Craniata</taxon>
        <taxon>Vertebrata</taxon>
        <taxon>Euteleostomi</taxon>
        <taxon>Actinopterygii</taxon>
        <taxon>Neopterygii</taxon>
        <taxon>Teleostei</taxon>
        <taxon>Neoteleostei</taxon>
        <taxon>Acanthomorphata</taxon>
        <taxon>Ovalentaria</taxon>
        <taxon>Atherinomorphae</taxon>
        <taxon>Cyprinodontiformes</taxon>
        <taxon>Poeciliidae</taxon>
        <taxon>Poeciliinae</taxon>
        <taxon>Poecilia</taxon>
    </lineage>
</organism>
<evidence type="ECO:0000313" key="5">
    <source>
        <dbReference type="Proteomes" id="UP000261500"/>
    </source>
</evidence>
<evidence type="ECO:0000256" key="2">
    <source>
        <dbReference type="SAM" id="MobiDB-lite"/>
    </source>
</evidence>
<evidence type="ECO:0000313" key="4">
    <source>
        <dbReference type="Ensembl" id="ENSPLAP00000028642.1"/>
    </source>
</evidence>
<dbReference type="Ensembl" id="ENSPLAT00000030339.1">
    <property type="protein sequence ID" value="ENSPLAP00000028642.1"/>
    <property type="gene ID" value="ENSPLAG00000018218.1"/>
</dbReference>
<evidence type="ECO:0000256" key="1">
    <source>
        <dbReference type="SAM" id="Coils"/>
    </source>
</evidence>
<sequence length="477" mass="54842">IPTTGKNKSSKHEPKTEKEPDLETARANAALWELKLKITEQDLSDYRGAHHNMVSMNEQLTNQLFRCEQNCVDMTGYWQKEVEDREEKKTRGHRTSRAKQTGWFSTFLLSYNVTSSVLLPYCPFLCPPLLVFPSFTATSLPFLSSLESVRKCSVCIFIAGNKFLSSLFCLIFFFLSHSKMESALTSAFKERDSLNETLKTTIQEAEGLKKLTHSLAKEKLSDTAKMEVKEKKLSEVMAKAASLELALAEISRKSEQQEEKEKRNLVTIQASQVELDKLQKLLAMREKEMQHVKQLAKTIVVKRREVEEFFHEALGHVRQEIVASKLQNEKEALQDYRQKFREATAGMIKFPPIRTVNRSPNYLYADMEAAAQWSHPPSGEVNMSHLTWEQKEKVLSLLFAKMNGQTERIPCSGCYLEIRFYALLFSCNTHACLLYLFGASDGGEVEKTGLPEVCILGEEQTRRYVTWNFFFFFFFLF</sequence>
<dbReference type="STRING" id="48699.ENSPLAP00000028642"/>
<keyword evidence="5" id="KW-1185">Reference proteome</keyword>
<feature type="transmembrane region" description="Helical" evidence="3">
    <location>
        <begin position="153"/>
        <end position="175"/>
    </location>
</feature>
<feature type="coiled-coil region" evidence="1">
    <location>
        <begin position="191"/>
        <end position="295"/>
    </location>
</feature>
<dbReference type="PANTHER" id="PTHR14845">
    <property type="entry name" value="COILED-COIL DOMAIN-CONTAINING 166"/>
    <property type="match status" value="1"/>
</dbReference>
<dbReference type="AlphaFoldDB" id="A0A3B3VUT3"/>
<keyword evidence="3" id="KW-0472">Membrane</keyword>